<dbReference type="Proteomes" id="UP001139887">
    <property type="component" value="Unassembled WGS sequence"/>
</dbReference>
<gene>
    <name evidence="1" type="ORF">IWW36_001707</name>
</gene>
<sequence>MLFGNSCAIKDASMLIYGYSSLANSAQIEWPSITKLMFNEIKAADLLELLRFLPNLAILKVASLDTEQMPQLLGKKEERYQLACSHSLTIAALIEYPRMGTASHFDEILIFITQSCSKLN</sequence>
<organism evidence="1 2">
    <name type="scientific">Coemansia brasiliensis</name>
    <dbReference type="NCBI Taxonomy" id="2650707"/>
    <lineage>
        <taxon>Eukaryota</taxon>
        <taxon>Fungi</taxon>
        <taxon>Fungi incertae sedis</taxon>
        <taxon>Zoopagomycota</taxon>
        <taxon>Kickxellomycotina</taxon>
        <taxon>Kickxellomycetes</taxon>
        <taxon>Kickxellales</taxon>
        <taxon>Kickxellaceae</taxon>
        <taxon>Coemansia</taxon>
    </lineage>
</organism>
<protein>
    <submittedName>
        <fullName evidence="1">Uncharacterized protein</fullName>
    </submittedName>
</protein>
<evidence type="ECO:0000313" key="1">
    <source>
        <dbReference type="EMBL" id="KAJ2850663.1"/>
    </source>
</evidence>
<reference evidence="1" key="1">
    <citation type="submission" date="2022-07" db="EMBL/GenBank/DDBJ databases">
        <title>Phylogenomic reconstructions and comparative analyses of Kickxellomycotina fungi.</title>
        <authorList>
            <person name="Reynolds N.K."/>
            <person name="Stajich J.E."/>
            <person name="Barry K."/>
            <person name="Grigoriev I.V."/>
            <person name="Crous P."/>
            <person name="Smith M.E."/>
        </authorList>
    </citation>
    <scope>NUCLEOTIDE SEQUENCE</scope>
    <source>
        <strain evidence="1">NRRL 1566</strain>
    </source>
</reference>
<dbReference type="OrthoDB" id="10495800at2759"/>
<evidence type="ECO:0000313" key="2">
    <source>
        <dbReference type="Proteomes" id="UP001139887"/>
    </source>
</evidence>
<comment type="caution">
    <text evidence="1">The sequence shown here is derived from an EMBL/GenBank/DDBJ whole genome shotgun (WGS) entry which is preliminary data.</text>
</comment>
<dbReference type="AlphaFoldDB" id="A0A9W8IEV2"/>
<dbReference type="EMBL" id="JANBUW010000026">
    <property type="protein sequence ID" value="KAJ2850663.1"/>
    <property type="molecule type" value="Genomic_DNA"/>
</dbReference>
<keyword evidence="2" id="KW-1185">Reference proteome</keyword>
<accession>A0A9W8IEV2</accession>
<name>A0A9W8IEV2_9FUNG</name>
<proteinExistence type="predicted"/>